<dbReference type="EMBL" id="BKCJ011773592">
    <property type="protein sequence ID" value="GFD51731.1"/>
    <property type="molecule type" value="Genomic_DNA"/>
</dbReference>
<protein>
    <submittedName>
        <fullName evidence="1">Uncharacterized protein</fullName>
    </submittedName>
</protein>
<organism evidence="1">
    <name type="scientific">Tanacetum cinerariifolium</name>
    <name type="common">Dalmatian daisy</name>
    <name type="synonym">Chrysanthemum cinerariifolium</name>
    <dbReference type="NCBI Taxonomy" id="118510"/>
    <lineage>
        <taxon>Eukaryota</taxon>
        <taxon>Viridiplantae</taxon>
        <taxon>Streptophyta</taxon>
        <taxon>Embryophyta</taxon>
        <taxon>Tracheophyta</taxon>
        <taxon>Spermatophyta</taxon>
        <taxon>Magnoliopsida</taxon>
        <taxon>eudicotyledons</taxon>
        <taxon>Gunneridae</taxon>
        <taxon>Pentapetalae</taxon>
        <taxon>asterids</taxon>
        <taxon>campanulids</taxon>
        <taxon>Asterales</taxon>
        <taxon>Asteraceae</taxon>
        <taxon>Asteroideae</taxon>
        <taxon>Anthemideae</taxon>
        <taxon>Anthemidinae</taxon>
        <taxon>Tanacetum</taxon>
    </lineage>
</organism>
<feature type="non-terminal residue" evidence="1">
    <location>
        <position position="1"/>
    </location>
</feature>
<sequence>MVVKEIKDGHLEEMEVSHFGKEDIDGKSEDDNEKKLVMMNEEGWMS</sequence>
<evidence type="ECO:0000313" key="1">
    <source>
        <dbReference type="EMBL" id="GFD51731.1"/>
    </source>
</evidence>
<name>A0A699X3Q6_TANCI</name>
<accession>A0A699X3Q6</accession>
<gene>
    <name evidence="1" type="ORF">Tci_923700</name>
</gene>
<reference evidence="1" key="1">
    <citation type="journal article" date="2019" name="Sci. Rep.">
        <title>Draft genome of Tanacetum cinerariifolium, the natural source of mosquito coil.</title>
        <authorList>
            <person name="Yamashiro T."/>
            <person name="Shiraishi A."/>
            <person name="Satake H."/>
            <person name="Nakayama K."/>
        </authorList>
    </citation>
    <scope>NUCLEOTIDE SEQUENCE</scope>
</reference>
<comment type="caution">
    <text evidence="1">The sequence shown here is derived from an EMBL/GenBank/DDBJ whole genome shotgun (WGS) entry which is preliminary data.</text>
</comment>
<dbReference type="AlphaFoldDB" id="A0A699X3Q6"/>
<proteinExistence type="predicted"/>